<feature type="region of interest" description="Disordered" evidence="4">
    <location>
        <begin position="1"/>
        <end position="29"/>
    </location>
</feature>
<evidence type="ECO:0000259" key="6">
    <source>
        <dbReference type="PROSITE" id="PS50303"/>
    </source>
</evidence>
<comment type="caution">
    <text evidence="7">The sequence shown here is derived from an EMBL/GenBank/DDBJ whole genome shotgun (WGS) entry which is preliminary data.</text>
</comment>
<dbReference type="Proteomes" id="UP000823405">
    <property type="component" value="Unassembled WGS sequence"/>
</dbReference>
<evidence type="ECO:0000259" key="5">
    <source>
        <dbReference type="PROSITE" id="PS50102"/>
    </source>
</evidence>
<dbReference type="InterPro" id="IPR012677">
    <property type="entry name" value="Nucleotide-bd_a/b_plait_sf"/>
</dbReference>
<dbReference type="InterPro" id="IPR000504">
    <property type="entry name" value="RRM_dom"/>
</dbReference>
<dbReference type="InterPro" id="IPR001313">
    <property type="entry name" value="Pumilio_RNA-bd_rpt"/>
</dbReference>
<dbReference type="InterPro" id="IPR011989">
    <property type="entry name" value="ARM-like"/>
</dbReference>
<dbReference type="PANTHER" id="PTHR47093:SF1">
    <property type="entry name" value="PROTEIN JSN1-RELATED"/>
    <property type="match status" value="1"/>
</dbReference>
<dbReference type="GO" id="GO:0000288">
    <property type="term" value="P:nuclear-transcribed mRNA catabolic process, deadenylation-dependent decay"/>
    <property type="evidence" value="ECO:0007669"/>
    <property type="project" value="TreeGrafter"/>
</dbReference>
<feature type="region of interest" description="Disordered" evidence="4">
    <location>
        <begin position="243"/>
        <end position="264"/>
    </location>
</feature>
<feature type="region of interest" description="Disordered" evidence="4">
    <location>
        <begin position="370"/>
        <end position="396"/>
    </location>
</feature>
<feature type="compositionally biased region" description="Polar residues" evidence="4">
    <location>
        <begin position="789"/>
        <end position="798"/>
    </location>
</feature>
<feature type="region of interest" description="Disordered" evidence="4">
    <location>
        <begin position="464"/>
        <end position="557"/>
    </location>
</feature>
<feature type="compositionally biased region" description="Low complexity" evidence="4">
    <location>
        <begin position="132"/>
        <end position="143"/>
    </location>
</feature>
<dbReference type="SUPFAM" id="SSF48371">
    <property type="entry name" value="ARM repeat"/>
    <property type="match status" value="1"/>
</dbReference>
<feature type="region of interest" description="Disordered" evidence="4">
    <location>
        <begin position="1251"/>
        <end position="1295"/>
    </location>
</feature>
<dbReference type="GO" id="GO:0003723">
    <property type="term" value="F:RNA binding"/>
    <property type="evidence" value="ECO:0007669"/>
    <property type="project" value="UniProtKB-UniRule"/>
</dbReference>
<accession>A0A9P6UV33</accession>
<evidence type="ECO:0000256" key="4">
    <source>
        <dbReference type="SAM" id="MobiDB-lite"/>
    </source>
</evidence>
<dbReference type="Gene3D" id="1.25.10.10">
    <property type="entry name" value="Leucine-rich Repeat Variant"/>
    <property type="match status" value="1"/>
</dbReference>
<feature type="domain" description="RRM" evidence="5">
    <location>
        <begin position="691"/>
        <end position="766"/>
    </location>
</feature>
<evidence type="ECO:0000256" key="1">
    <source>
        <dbReference type="ARBA" id="ARBA00022737"/>
    </source>
</evidence>
<dbReference type="EMBL" id="JAAAIN010000038">
    <property type="protein sequence ID" value="KAG0322190.1"/>
    <property type="molecule type" value="Genomic_DNA"/>
</dbReference>
<proteinExistence type="predicted"/>
<evidence type="ECO:0008006" key="9">
    <source>
        <dbReference type="Google" id="ProtNLM"/>
    </source>
</evidence>
<dbReference type="PROSITE" id="PS50303">
    <property type="entry name" value="PUM_HD"/>
    <property type="match status" value="1"/>
</dbReference>
<keyword evidence="8" id="KW-1185">Reference proteome</keyword>
<feature type="region of interest" description="Disordered" evidence="4">
    <location>
        <begin position="767"/>
        <end position="807"/>
    </location>
</feature>
<keyword evidence="2" id="KW-0694">RNA-binding</keyword>
<feature type="compositionally biased region" description="Polar residues" evidence="4">
    <location>
        <begin position="15"/>
        <end position="29"/>
    </location>
</feature>
<dbReference type="Gene3D" id="3.30.70.330">
    <property type="match status" value="2"/>
</dbReference>
<feature type="compositionally biased region" description="Polar residues" evidence="4">
    <location>
        <begin position="64"/>
        <end position="78"/>
    </location>
</feature>
<feature type="domain" description="PUM-HD" evidence="6">
    <location>
        <begin position="850"/>
        <end position="1207"/>
    </location>
</feature>
<dbReference type="SUPFAM" id="SSF54928">
    <property type="entry name" value="RNA-binding domain, RBD"/>
    <property type="match status" value="2"/>
</dbReference>
<dbReference type="CDD" id="cd00590">
    <property type="entry name" value="RRM_SF"/>
    <property type="match status" value="2"/>
</dbReference>
<evidence type="ECO:0000313" key="8">
    <source>
        <dbReference type="Proteomes" id="UP000823405"/>
    </source>
</evidence>
<reference evidence="7" key="1">
    <citation type="journal article" date="2020" name="Fungal Divers.">
        <title>Resolving the Mortierellaceae phylogeny through synthesis of multi-gene phylogenetics and phylogenomics.</title>
        <authorList>
            <person name="Vandepol N."/>
            <person name="Liber J."/>
            <person name="Desiro A."/>
            <person name="Na H."/>
            <person name="Kennedy M."/>
            <person name="Barry K."/>
            <person name="Grigoriev I.V."/>
            <person name="Miller A.N."/>
            <person name="O'Donnell K."/>
            <person name="Stajich J.E."/>
            <person name="Bonito G."/>
        </authorList>
    </citation>
    <scope>NUCLEOTIDE SEQUENCE</scope>
    <source>
        <strain evidence="7">NVP60</strain>
    </source>
</reference>
<feature type="region of interest" description="Disordered" evidence="4">
    <location>
        <begin position="131"/>
        <end position="150"/>
    </location>
</feature>
<dbReference type="InterPro" id="IPR033133">
    <property type="entry name" value="PUM-HD"/>
</dbReference>
<dbReference type="PROSITE" id="PS50302">
    <property type="entry name" value="PUM"/>
    <property type="match status" value="1"/>
</dbReference>
<gene>
    <name evidence="7" type="ORF">BGZ97_008342</name>
</gene>
<feature type="compositionally biased region" description="Polar residues" evidence="4">
    <location>
        <begin position="477"/>
        <end position="492"/>
    </location>
</feature>
<feature type="compositionally biased region" description="Low complexity" evidence="4">
    <location>
        <begin position="1"/>
        <end position="14"/>
    </location>
</feature>
<dbReference type="SMART" id="SM00360">
    <property type="entry name" value="RRM"/>
    <property type="match status" value="2"/>
</dbReference>
<feature type="repeat" description="Pumilio" evidence="3">
    <location>
        <begin position="916"/>
        <end position="951"/>
    </location>
</feature>
<dbReference type="PANTHER" id="PTHR47093">
    <property type="entry name" value="PROTEIN JSN1-RELATED"/>
    <property type="match status" value="1"/>
</dbReference>
<keyword evidence="1" id="KW-0677">Repeat</keyword>
<dbReference type="PROSITE" id="PS50102">
    <property type="entry name" value="RRM"/>
    <property type="match status" value="2"/>
</dbReference>
<sequence length="1374" mass="145289">MDPPSATTTSATPPLGSTANFHPSMPTITTTSADLATSIPSFAAARRARADTLPSRPSVFLQDPTASPQGGLTGTTAAYSLGGKNPPGAQRPLRRTPSLLVPPQLSTRHRSGSLTLPSASISAAFGPSIFTSSWGDPDSPSGDRPATTPTTREMLFDSENENAIMSTLDALGLDDPVQSGSTGDGSANSNMNMGINSNSNANLSNTNTGNGALPPGIHANHRVGVDLRSRSASFASSALSHLELGSSRGSPTPSTSSGLGMGGLSSRSNSINSLSSIGGLSTVNSLNLNGINGMSGINGMKSAGSVGSSSGGSTNGHISSGSISGLSMPDIRLEKSLAHSLLKPGGVSFANRIRSYSVSTPPAYQEVLEDEQEDEIGQLNSSSPSSGSSSMYTSSTAGGVHQFQTFQQTHSRPRAISMGFLEIPHDIADEQRKFAMAGPRSYSDMKARQTHQRTTSAGADMLSEIVNGMGGSPDKTAASNGLANGTPSAATLTGNGNSNSSSGTNGTPGHSHSHSLSHSYSSQLHAQQLQQQHHTQPQRPGHQHSNSFSGRGLADENNFSHILSNGLDIQDQSLNGAATPPFQDSTLSSAAAAVTQQVPTRSLWIGNVDPNFTTNDLMQVFSPFGPVESLKVIPDKECAFINFTRVEDAMRAKEDISERRGGRIGNATVRVGYGKAELMNNADAPVLHPTRALWIGNIPASTTPAALHAMFSHFGTIESARVLTHKSCGFINFENMDDAVIAKKVMHGQEVFGPGTGAVRIGFAKVPTKQSPSDSPSPGHGDPLDVSTERATGASNRGSRQDLDGPTELDRMLSLMTMTGKSQAALNGEREPTSDQDPVFERLAMLQEFNVEGEAEPAQEPIPASLTEPVTYISTIPAVAEPSPHRRLDAPRLREIRKRLDSGHCTQKELDSLSNECMDECVELCSDYIGNTVMQKLFERCSEAQKTKMLELIAPHLASIGVHKNGTWAAQKIIDCAKSPAQTELICKHVRPFTPPLLLDQFGNYVVQCCLRLGQSRNGFIFEAMADKFWEIAQGRFGARAMRASLESQHASKRQQKHVAVAVVQNALALATNPNGTLMLTWLLDNSQLAGRYRVLAPRLAPHMATLATHKLASLTILKVINQRQEPDASDIMINSIVHSNQDQVLVEILGDQVHGVSLIQKILASPNVEQQQKHALAEKVKGVLSKLSAQTVQGCKRLLEEVNLVLGGDSSTPDHLKLTPGAGGYPPTEYAASAASFYAAMTASQHQLHALSMPGGDGTHVHESGSGMNSEGQDGNHATGPSTPLTPGGHMTSGTMSHVGAYSVQHNPYYALPHNQVYGHYPAQMSPYYGPGATFIPQPMTTLGYPGMMPQAGFNPYALAVDCLTLVLLTGLS</sequence>
<dbReference type="SMART" id="SM00025">
    <property type="entry name" value="Pumilio"/>
    <property type="match status" value="6"/>
</dbReference>
<dbReference type="OrthoDB" id="2017782at2759"/>
<dbReference type="InterPro" id="IPR016024">
    <property type="entry name" value="ARM-type_fold"/>
</dbReference>
<evidence type="ECO:0000256" key="2">
    <source>
        <dbReference type="PROSITE-ProRule" id="PRU00176"/>
    </source>
</evidence>
<evidence type="ECO:0000313" key="7">
    <source>
        <dbReference type="EMBL" id="KAG0322190.1"/>
    </source>
</evidence>
<dbReference type="InterPro" id="IPR052645">
    <property type="entry name" value="Pumilio_domain_protein"/>
</dbReference>
<evidence type="ECO:0000256" key="3">
    <source>
        <dbReference type="PROSITE-ProRule" id="PRU00317"/>
    </source>
</evidence>
<dbReference type="Pfam" id="PF00806">
    <property type="entry name" value="PUF"/>
    <property type="match status" value="3"/>
</dbReference>
<dbReference type="InterPro" id="IPR035979">
    <property type="entry name" value="RBD_domain_sf"/>
</dbReference>
<feature type="compositionally biased region" description="Low complexity" evidence="4">
    <location>
        <begin position="381"/>
        <end position="395"/>
    </location>
</feature>
<feature type="region of interest" description="Disordered" evidence="4">
    <location>
        <begin position="46"/>
        <end position="96"/>
    </location>
</feature>
<feature type="compositionally biased region" description="Low complexity" evidence="4">
    <location>
        <begin position="771"/>
        <end position="781"/>
    </location>
</feature>
<organism evidence="7 8">
    <name type="scientific">Linnemannia gamsii</name>
    <dbReference type="NCBI Taxonomy" id="64522"/>
    <lineage>
        <taxon>Eukaryota</taxon>
        <taxon>Fungi</taxon>
        <taxon>Fungi incertae sedis</taxon>
        <taxon>Mucoromycota</taxon>
        <taxon>Mortierellomycotina</taxon>
        <taxon>Mortierellomycetes</taxon>
        <taxon>Mortierellales</taxon>
        <taxon>Mortierellaceae</taxon>
        <taxon>Linnemannia</taxon>
    </lineage>
</organism>
<protein>
    <recommendedName>
        <fullName evidence="9">ARM repeat-containing protein</fullName>
    </recommendedName>
</protein>
<name>A0A9P6UV33_9FUNG</name>
<feature type="domain" description="RRM" evidence="5">
    <location>
        <begin position="601"/>
        <end position="676"/>
    </location>
</feature>
<feature type="compositionally biased region" description="Low complexity" evidence="4">
    <location>
        <begin position="493"/>
        <end position="544"/>
    </location>
</feature>
<dbReference type="Pfam" id="PF00076">
    <property type="entry name" value="RRM_1"/>
    <property type="match status" value="2"/>
</dbReference>